<accession>A0A016X2J5</accession>
<protein>
    <submittedName>
        <fullName evidence="2">Uncharacterized protein</fullName>
    </submittedName>
</protein>
<dbReference type="EMBL" id="JARK01000026">
    <property type="protein sequence ID" value="EYC45478.1"/>
    <property type="molecule type" value="Genomic_DNA"/>
</dbReference>
<dbReference type="Proteomes" id="UP000024635">
    <property type="component" value="Unassembled WGS sequence"/>
</dbReference>
<feature type="region of interest" description="Disordered" evidence="1">
    <location>
        <begin position="41"/>
        <end position="81"/>
    </location>
</feature>
<keyword evidence="3" id="KW-1185">Reference proteome</keyword>
<sequence length="81" mass="9374">MNADEIYGDTTHLAELIRVRAPRRVSWKPNCDWCLMPSTNKCGSRRRSHCSGTISKKTTRSRQPRPENKSSLRVDAFVQRK</sequence>
<evidence type="ECO:0000313" key="2">
    <source>
        <dbReference type="EMBL" id="EYC45478.1"/>
    </source>
</evidence>
<comment type="caution">
    <text evidence="2">The sequence shown here is derived from an EMBL/GenBank/DDBJ whole genome shotgun (WGS) entry which is preliminary data.</text>
</comment>
<evidence type="ECO:0000313" key="3">
    <source>
        <dbReference type="Proteomes" id="UP000024635"/>
    </source>
</evidence>
<name>A0A016X2J5_9BILA</name>
<organism evidence="2 3">
    <name type="scientific">Ancylostoma ceylanicum</name>
    <dbReference type="NCBI Taxonomy" id="53326"/>
    <lineage>
        <taxon>Eukaryota</taxon>
        <taxon>Metazoa</taxon>
        <taxon>Ecdysozoa</taxon>
        <taxon>Nematoda</taxon>
        <taxon>Chromadorea</taxon>
        <taxon>Rhabditida</taxon>
        <taxon>Rhabditina</taxon>
        <taxon>Rhabditomorpha</taxon>
        <taxon>Strongyloidea</taxon>
        <taxon>Ancylostomatidae</taxon>
        <taxon>Ancylostomatinae</taxon>
        <taxon>Ancylostoma</taxon>
    </lineage>
</organism>
<dbReference type="AlphaFoldDB" id="A0A016X2J5"/>
<evidence type="ECO:0000256" key="1">
    <source>
        <dbReference type="SAM" id="MobiDB-lite"/>
    </source>
</evidence>
<gene>
    <name evidence="2" type="primary">Acey_s0426.g1252</name>
    <name evidence="2" type="ORF">Y032_0426g1252</name>
</gene>
<reference evidence="3" key="1">
    <citation type="journal article" date="2015" name="Nat. Genet.">
        <title>The genome and transcriptome of the zoonotic hookworm Ancylostoma ceylanicum identify infection-specific gene families.</title>
        <authorList>
            <person name="Schwarz E.M."/>
            <person name="Hu Y."/>
            <person name="Antoshechkin I."/>
            <person name="Miller M.M."/>
            <person name="Sternberg P.W."/>
            <person name="Aroian R.V."/>
        </authorList>
    </citation>
    <scope>NUCLEOTIDE SEQUENCE</scope>
    <source>
        <strain evidence="3">HY135</strain>
    </source>
</reference>
<proteinExistence type="predicted"/>